<comment type="caution">
    <text evidence="1">The sequence shown here is derived from an EMBL/GenBank/DDBJ whole genome shotgun (WGS) entry which is preliminary data.</text>
</comment>
<protein>
    <submittedName>
        <fullName evidence="1">Uncharacterized protein</fullName>
    </submittedName>
</protein>
<dbReference type="Proteomes" id="UP001352852">
    <property type="component" value="Unassembled WGS sequence"/>
</dbReference>
<evidence type="ECO:0000313" key="1">
    <source>
        <dbReference type="EMBL" id="MED6278220.1"/>
    </source>
</evidence>
<proteinExistence type="predicted"/>
<dbReference type="EMBL" id="JAHUTJ010034885">
    <property type="protein sequence ID" value="MED6278220.1"/>
    <property type="molecule type" value="Genomic_DNA"/>
</dbReference>
<accession>A0ABU7DW66</accession>
<evidence type="ECO:0000313" key="2">
    <source>
        <dbReference type="Proteomes" id="UP001352852"/>
    </source>
</evidence>
<gene>
    <name evidence="1" type="ORF">CHARACLAT_021445</name>
</gene>
<reference evidence="1 2" key="1">
    <citation type="submission" date="2021-06" db="EMBL/GenBank/DDBJ databases">
        <authorList>
            <person name="Palmer J.M."/>
        </authorList>
    </citation>
    <scope>NUCLEOTIDE SEQUENCE [LARGE SCALE GENOMIC DNA]</scope>
    <source>
        <strain evidence="1 2">CL_MEX2019</strain>
        <tissue evidence="1">Muscle</tissue>
    </source>
</reference>
<organism evidence="1 2">
    <name type="scientific">Characodon lateralis</name>
    <dbReference type="NCBI Taxonomy" id="208331"/>
    <lineage>
        <taxon>Eukaryota</taxon>
        <taxon>Metazoa</taxon>
        <taxon>Chordata</taxon>
        <taxon>Craniata</taxon>
        <taxon>Vertebrata</taxon>
        <taxon>Euteleostomi</taxon>
        <taxon>Actinopterygii</taxon>
        <taxon>Neopterygii</taxon>
        <taxon>Teleostei</taxon>
        <taxon>Neoteleostei</taxon>
        <taxon>Acanthomorphata</taxon>
        <taxon>Ovalentaria</taxon>
        <taxon>Atherinomorphae</taxon>
        <taxon>Cyprinodontiformes</taxon>
        <taxon>Goodeidae</taxon>
        <taxon>Characodon</taxon>
    </lineage>
</organism>
<sequence>MHIKSQLIIMKYILFSIKNQLYNIKDCHIKGQGLGRMVEFFLCHSAMVTLADQTEGNNLSYEAILSCLDDIFQMIGMIMAFQNVSIDDAIVDPPRASIQDFSGVWHNHRGSCVMFSVSPSTVRCGPVSRQSRQPTLALIAAEEVMQSFKSGVLEQRHI</sequence>
<keyword evidence="2" id="KW-1185">Reference proteome</keyword>
<name>A0ABU7DW66_9TELE</name>